<proteinExistence type="predicted"/>
<reference evidence="2" key="2">
    <citation type="submission" date="2025-08" db="UniProtKB">
        <authorList>
            <consortium name="Ensembl"/>
        </authorList>
    </citation>
    <scope>IDENTIFICATION</scope>
</reference>
<evidence type="ECO:0000313" key="2">
    <source>
        <dbReference type="Ensembl" id="ENSENLP00000012322.1"/>
    </source>
</evidence>
<protein>
    <submittedName>
        <fullName evidence="2">Uncharacterized protein</fullName>
    </submittedName>
</protein>
<feature type="region of interest" description="Disordered" evidence="1">
    <location>
        <begin position="46"/>
        <end position="84"/>
    </location>
</feature>
<dbReference type="InParanoid" id="A0A665TYK1"/>
<sequence>EENICVTTLSSVCLSAFFSADETPRFRRSEQPGGEAAHVLRHPAVLHRHQPRPHHLLQVGRASPPPLQVGGPPGLTGETGDGRF</sequence>
<dbReference type="Ensembl" id="ENSENLT00000012837.1">
    <property type="protein sequence ID" value="ENSENLP00000012322.1"/>
    <property type="gene ID" value="ENSENLG00000005898.1"/>
</dbReference>
<dbReference type="AlphaFoldDB" id="A0A665TYK1"/>
<dbReference type="Proteomes" id="UP000472264">
    <property type="component" value="Chromosome 1"/>
</dbReference>
<name>A0A665TYK1_ECHNA</name>
<evidence type="ECO:0000256" key="1">
    <source>
        <dbReference type="SAM" id="MobiDB-lite"/>
    </source>
</evidence>
<organism evidence="2 3">
    <name type="scientific">Echeneis naucrates</name>
    <name type="common">Live sharksucker</name>
    <dbReference type="NCBI Taxonomy" id="173247"/>
    <lineage>
        <taxon>Eukaryota</taxon>
        <taxon>Metazoa</taxon>
        <taxon>Chordata</taxon>
        <taxon>Craniata</taxon>
        <taxon>Vertebrata</taxon>
        <taxon>Euteleostomi</taxon>
        <taxon>Actinopterygii</taxon>
        <taxon>Neopterygii</taxon>
        <taxon>Teleostei</taxon>
        <taxon>Neoteleostei</taxon>
        <taxon>Acanthomorphata</taxon>
        <taxon>Carangaria</taxon>
        <taxon>Carangiformes</taxon>
        <taxon>Echeneidae</taxon>
        <taxon>Echeneis</taxon>
    </lineage>
</organism>
<feature type="compositionally biased region" description="Basic residues" evidence="1">
    <location>
        <begin position="46"/>
        <end position="55"/>
    </location>
</feature>
<reference evidence="2" key="1">
    <citation type="submission" date="2021-04" db="EMBL/GenBank/DDBJ databases">
        <authorList>
            <consortium name="Wellcome Sanger Institute Data Sharing"/>
        </authorList>
    </citation>
    <scope>NUCLEOTIDE SEQUENCE [LARGE SCALE GENOMIC DNA]</scope>
</reference>
<reference evidence="2" key="3">
    <citation type="submission" date="2025-09" db="UniProtKB">
        <authorList>
            <consortium name="Ensembl"/>
        </authorList>
    </citation>
    <scope>IDENTIFICATION</scope>
</reference>
<evidence type="ECO:0000313" key="3">
    <source>
        <dbReference type="Proteomes" id="UP000472264"/>
    </source>
</evidence>
<accession>A0A665TYK1</accession>
<keyword evidence="3" id="KW-1185">Reference proteome</keyword>
<feature type="compositionally biased region" description="Gly residues" evidence="1">
    <location>
        <begin position="71"/>
        <end position="84"/>
    </location>
</feature>